<dbReference type="OrthoDB" id="2399539at2759"/>
<organism evidence="3 4">
    <name type="scientific">Pleomassaria siparia CBS 279.74</name>
    <dbReference type="NCBI Taxonomy" id="1314801"/>
    <lineage>
        <taxon>Eukaryota</taxon>
        <taxon>Fungi</taxon>
        <taxon>Dikarya</taxon>
        <taxon>Ascomycota</taxon>
        <taxon>Pezizomycotina</taxon>
        <taxon>Dothideomycetes</taxon>
        <taxon>Pleosporomycetidae</taxon>
        <taxon>Pleosporales</taxon>
        <taxon>Pleomassariaceae</taxon>
        <taxon>Pleomassaria</taxon>
    </lineage>
</organism>
<dbReference type="InterPro" id="IPR052783">
    <property type="entry name" value="Metabolic/Drug-Res_Regulator"/>
</dbReference>
<dbReference type="Pfam" id="PF00172">
    <property type="entry name" value="Zn_clus"/>
    <property type="match status" value="1"/>
</dbReference>
<accession>A0A6G1JSR0</accession>
<dbReference type="InterPro" id="IPR036864">
    <property type="entry name" value="Zn2-C6_fun-type_DNA-bd_sf"/>
</dbReference>
<dbReference type="PANTHER" id="PTHR47655:SF3">
    <property type="entry name" value="ZN(II)2CYS6 TRANSCRIPTION FACTOR (EUROFUNG)"/>
    <property type="match status" value="1"/>
</dbReference>
<dbReference type="AlphaFoldDB" id="A0A6G1JSR0"/>
<feature type="domain" description="Zn(2)-C6 fungal-type" evidence="2">
    <location>
        <begin position="27"/>
        <end position="56"/>
    </location>
</feature>
<dbReference type="GO" id="GO:0000981">
    <property type="term" value="F:DNA-binding transcription factor activity, RNA polymerase II-specific"/>
    <property type="evidence" value="ECO:0007669"/>
    <property type="project" value="InterPro"/>
</dbReference>
<dbReference type="CDD" id="cd00067">
    <property type="entry name" value="GAL4"/>
    <property type="match status" value="1"/>
</dbReference>
<evidence type="ECO:0000256" key="1">
    <source>
        <dbReference type="ARBA" id="ARBA00023242"/>
    </source>
</evidence>
<dbReference type="SUPFAM" id="SSF57701">
    <property type="entry name" value="Zn2/Cys6 DNA-binding domain"/>
    <property type="match status" value="1"/>
</dbReference>
<dbReference type="GO" id="GO:0008270">
    <property type="term" value="F:zinc ion binding"/>
    <property type="evidence" value="ECO:0007669"/>
    <property type="project" value="InterPro"/>
</dbReference>
<reference evidence="3" key="1">
    <citation type="journal article" date="2020" name="Stud. Mycol.">
        <title>101 Dothideomycetes genomes: a test case for predicting lifestyles and emergence of pathogens.</title>
        <authorList>
            <person name="Haridas S."/>
            <person name="Albert R."/>
            <person name="Binder M."/>
            <person name="Bloem J."/>
            <person name="Labutti K."/>
            <person name="Salamov A."/>
            <person name="Andreopoulos B."/>
            <person name="Baker S."/>
            <person name="Barry K."/>
            <person name="Bills G."/>
            <person name="Bluhm B."/>
            <person name="Cannon C."/>
            <person name="Castanera R."/>
            <person name="Culley D."/>
            <person name="Daum C."/>
            <person name="Ezra D."/>
            <person name="Gonzalez J."/>
            <person name="Henrissat B."/>
            <person name="Kuo A."/>
            <person name="Liang C."/>
            <person name="Lipzen A."/>
            <person name="Lutzoni F."/>
            <person name="Magnuson J."/>
            <person name="Mondo S."/>
            <person name="Nolan M."/>
            <person name="Ohm R."/>
            <person name="Pangilinan J."/>
            <person name="Park H.-J."/>
            <person name="Ramirez L."/>
            <person name="Alfaro M."/>
            <person name="Sun H."/>
            <person name="Tritt A."/>
            <person name="Yoshinaga Y."/>
            <person name="Zwiers L.-H."/>
            <person name="Turgeon B."/>
            <person name="Goodwin S."/>
            <person name="Spatafora J."/>
            <person name="Crous P."/>
            <person name="Grigoriev I."/>
        </authorList>
    </citation>
    <scope>NUCLEOTIDE SEQUENCE</scope>
    <source>
        <strain evidence="3">CBS 279.74</strain>
    </source>
</reference>
<evidence type="ECO:0000313" key="3">
    <source>
        <dbReference type="EMBL" id="KAF2703353.1"/>
    </source>
</evidence>
<evidence type="ECO:0000313" key="4">
    <source>
        <dbReference type="Proteomes" id="UP000799428"/>
    </source>
</evidence>
<keyword evidence="4" id="KW-1185">Reference proteome</keyword>
<dbReference type="InterPro" id="IPR001138">
    <property type="entry name" value="Zn2Cys6_DnaBD"/>
</dbReference>
<dbReference type="PROSITE" id="PS50048">
    <property type="entry name" value="ZN2_CY6_FUNGAL_2"/>
    <property type="match status" value="1"/>
</dbReference>
<dbReference type="Proteomes" id="UP000799428">
    <property type="component" value="Unassembled WGS sequence"/>
</dbReference>
<dbReference type="EMBL" id="MU005788">
    <property type="protein sequence ID" value="KAF2703353.1"/>
    <property type="molecule type" value="Genomic_DNA"/>
</dbReference>
<dbReference type="PROSITE" id="PS00463">
    <property type="entry name" value="ZN2_CY6_FUNGAL_1"/>
    <property type="match status" value="1"/>
</dbReference>
<dbReference type="Gene3D" id="4.10.240.10">
    <property type="entry name" value="Zn(2)-C6 fungal-type DNA-binding domain"/>
    <property type="match status" value="1"/>
</dbReference>
<sequence>MIVPPRNNSVAPAQELTEETRTRVKKACNRCRIKKSKCNGQVPCAKCQHDNAICTATLRPQSGKELSRR</sequence>
<evidence type="ECO:0000259" key="2">
    <source>
        <dbReference type="PROSITE" id="PS50048"/>
    </source>
</evidence>
<dbReference type="SMART" id="SM00066">
    <property type="entry name" value="GAL4"/>
    <property type="match status" value="1"/>
</dbReference>
<keyword evidence="1" id="KW-0539">Nucleus</keyword>
<name>A0A6G1JSR0_9PLEO</name>
<protein>
    <recommendedName>
        <fullName evidence="2">Zn(2)-C6 fungal-type domain-containing protein</fullName>
    </recommendedName>
</protein>
<dbReference type="PANTHER" id="PTHR47655">
    <property type="entry name" value="QUINIC ACID UTILIZATION ACTIVATOR"/>
    <property type="match status" value="1"/>
</dbReference>
<gene>
    <name evidence="3" type="ORF">K504DRAFT_392592</name>
</gene>
<proteinExistence type="predicted"/>